<name>A0A1F7GFW4_9BACT</name>
<proteinExistence type="inferred from homology"/>
<dbReference type="SMART" id="SM01240">
    <property type="entry name" value="IMPDH"/>
    <property type="match status" value="1"/>
</dbReference>
<evidence type="ECO:0000313" key="4">
    <source>
        <dbReference type="Proteomes" id="UP000176850"/>
    </source>
</evidence>
<dbReference type="InterPro" id="IPR001093">
    <property type="entry name" value="IMP_DH_GMPRt"/>
</dbReference>
<dbReference type="CDD" id="cd00381">
    <property type="entry name" value="IMPDH"/>
    <property type="match status" value="1"/>
</dbReference>
<sequence>MKVKGMGITFDDVLLVPQKSSIASRDDVILETHLTPKIRLAVPLVSANMDTVTESGIAIEVAKVGGIGIIHRFLTIKREVEEVSLVKAEGFLVGAAIGIKEDHMERASALIDAGCDVLIIDIAHGHSIFLLKVLENLKKKFKKTEIIAGNVATSLAAKDLIEAGADAIKVGIGPGAMCSTRIVAGAGVPQLTAIADCAAIASKHNIPVIADGGIRYSSDIVKALGAGASTVMIGTLLAGCKESPSTAFFQNGEKYKLVRGMASLHASQERQKVTKDIAKKDLSNYTEEGVSAVVRYKGSAEPVLLQLIGGMRSGFSYSGARNIAELWKKAEFIQISRNGLTESHPRMEG</sequence>
<dbReference type="InterPro" id="IPR013785">
    <property type="entry name" value="Aldolase_TIM"/>
</dbReference>
<evidence type="ECO:0000259" key="2">
    <source>
        <dbReference type="Pfam" id="PF00478"/>
    </source>
</evidence>
<dbReference type="Gene3D" id="3.20.20.70">
    <property type="entry name" value="Aldolase class I"/>
    <property type="match status" value="1"/>
</dbReference>
<accession>A0A1F7GFW4</accession>
<reference evidence="3 4" key="1">
    <citation type="journal article" date="2016" name="Nat. Commun.">
        <title>Thousands of microbial genomes shed light on interconnected biogeochemical processes in an aquifer system.</title>
        <authorList>
            <person name="Anantharaman K."/>
            <person name="Brown C.T."/>
            <person name="Hug L.A."/>
            <person name="Sharon I."/>
            <person name="Castelle C.J."/>
            <person name="Probst A.J."/>
            <person name="Thomas B.C."/>
            <person name="Singh A."/>
            <person name="Wilkins M.J."/>
            <person name="Karaoz U."/>
            <person name="Brodie E.L."/>
            <person name="Williams K.H."/>
            <person name="Hubbard S.S."/>
            <person name="Banfield J.F."/>
        </authorList>
    </citation>
    <scope>NUCLEOTIDE SEQUENCE [LARGE SCALE GENOMIC DNA]</scope>
</reference>
<dbReference type="PANTHER" id="PTHR11911:SF111">
    <property type="entry name" value="INOSINE-5'-MONOPHOSPHATE DEHYDROGENASE"/>
    <property type="match status" value="1"/>
</dbReference>
<evidence type="ECO:0000313" key="3">
    <source>
        <dbReference type="EMBL" id="OGK17726.1"/>
    </source>
</evidence>
<protein>
    <recommendedName>
        <fullName evidence="2">IMP dehydrogenase/GMP reductase domain-containing protein</fullName>
    </recommendedName>
</protein>
<gene>
    <name evidence="3" type="ORF">A2799_01780</name>
</gene>
<dbReference type="GO" id="GO:0005737">
    <property type="term" value="C:cytoplasm"/>
    <property type="evidence" value="ECO:0007669"/>
    <property type="project" value="TreeGrafter"/>
</dbReference>
<dbReference type="EMBL" id="MFZH01000038">
    <property type="protein sequence ID" value="OGK17726.1"/>
    <property type="molecule type" value="Genomic_DNA"/>
</dbReference>
<dbReference type="SUPFAM" id="SSF51412">
    <property type="entry name" value="Inosine monophosphate dehydrogenase (IMPDH)"/>
    <property type="match status" value="1"/>
</dbReference>
<dbReference type="PANTHER" id="PTHR11911">
    <property type="entry name" value="INOSINE-5-MONOPHOSPHATE DEHYDROGENASE RELATED"/>
    <property type="match status" value="1"/>
</dbReference>
<dbReference type="FunFam" id="3.20.20.70:FF:000424">
    <property type="entry name" value="Inosine-5'-monophosphate dehydrogenase 2"/>
    <property type="match status" value="1"/>
</dbReference>
<evidence type="ECO:0000256" key="1">
    <source>
        <dbReference type="ARBA" id="ARBA00005502"/>
    </source>
</evidence>
<dbReference type="InterPro" id="IPR005990">
    <property type="entry name" value="IMP_DH"/>
</dbReference>
<organism evidence="3 4">
    <name type="scientific">Candidatus Roizmanbacteria bacterium RIFCSPHIGHO2_01_FULL_39_24</name>
    <dbReference type="NCBI Taxonomy" id="1802032"/>
    <lineage>
        <taxon>Bacteria</taxon>
        <taxon>Candidatus Roizmaniibacteriota</taxon>
    </lineage>
</organism>
<dbReference type="GO" id="GO:0003938">
    <property type="term" value="F:IMP dehydrogenase activity"/>
    <property type="evidence" value="ECO:0007669"/>
    <property type="project" value="InterPro"/>
</dbReference>
<dbReference type="GO" id="GO:0006183">
    <property type="term" value="P:GTP biosynthetic process"/>
    <property type="evidence" value="ECO:0007669"/>
    <property type="project" value="TreeGrafter"/>
</dbReference>
<comment type="similarity">
    <text evidence="1">Belongs to the IMPDH/GMPR family.</text>
</comment>
<dbReference type="Pfam" id="PF00478">
    <property type="entry name" value="IMPDH"/>
    <property type="match status" value="1"/>
</dbReference>
<feature type="domain" description="IMP dehydrogenase/GMP reductase" evidence="2">
    <location>
        <begin position="7"/>
        <end position="345"/>
    </location>
</feature>
<comment type="caution">
    <text evidence="3">The sequence shown here is derived from an EMBL/GenBank/DDBJ whole genome shotgun (WGS) entry which is preliminary data.</text>
</comment>
<dbReference type="AlphaFoldDB" id="A0A1F7GFW4"/>
<dbReference type="Proteomes" id="UP000176850">
    <property type="component" value="Unassembled WGS sequence"/>
</dbReference>